<dbReference type="PROSITE" id="PS50011">
    <property type="entry name" value="PROTEIN_KINASE_DOM"/>
    <property type="match status" value="1"/>
</dbReference>
<keyword evidence="3" id="KW-0547">Nucleotide-binding</keyword>
<dbReference type="InterPro" id="IPR011009">
    <property type="entry name" value="Kinase-like_dom_sf"/>
</dbReference>
<dbReference type="Pfam" id="PF00069">
    <property type="entry name" value="Pkinase"/>
    <property type="match status" value="1"/>
</dbReference>
<dbReference type="GO" id="GO:0005524">
    <property type="term" value="F:ATP binding"/>
    <property type="evidence" value="ECO:0007669"/>
    <property type="project" value="UniProtKB-KW"/>
</dbReference>
<evidence type="ECO:0000313" key="7">
    <source>
        <dbReference type="Proteomes" id="UP000887575"/>
    </source>
</evidence>
<dbReference type="Proteomes" id="UP000887575">
    <property type="component" value="Unassembled WGS sequence"/>
</dbReference>
<dbReference type="WBParaSite" id="MBELARI_LOCUS13592.1">
    <property type="protein sequence ID" value="MBELARI_LOCUS13592.1"/>
    <property type="gene ID" value="MBELARI_LOCUS13592"/>
</dbReference>
<evidence type="ECO:0000313" key="8">
    <source>
        <dbReference type="WBParaSite" id="MBELARI_LOCUS13592.1"/>
    </source>
</evidence>
<dbReference type="PANTHER" id="PTHR24056:SF495">
    <property type="entry name" value="CYCLIN-DEPENDENT KINASE 8-RELATED"/>
    <property type="match status" value="1"/>
</dbReference>
<reference evidence="8" key="1">
    <citation type="submission" date="2024-02" db="UniProtKB">
        <authorList>
            <consortium name="WormBaseParasite"/>
        </authorList>
    </citation>
    <scope>IDENTIFICATION</scope>
</reference>
<organism evidence="7 8">
    <name type="scientific">Mesorhabditis belari</name>
    <dbReference type="NCBI Taxonomy" id="2138241"/>
    <lineage>
        <taxon>Eukaryota</taxon>
        <taxon>Metazoa</taxon>
        <taxon>Ecdysozoa</taxon>
        <taxon>Nematoda</taxon>
        <taxon>Chromadorea</taxon>
        <taxon>Rhabditida</taxon>
        <taxon>Rhabditina</taxon>
        <taxon>Rhabditomorpha</taxon>
        <taxon>Rhabditoidea</taxon>
        <taxon>Rhabditidae</taxon>
        <taxon>Mesorhabditinae</taxon>
        <taxon>Mesorhabditis</taxon>
    </lineage>
</organism>
<dbReference type="GO" id="GO:0005634">
    <property type="term" value="C:nucleus"/>
    <property type="evidence" value="ECO:0007669"/>
    <property type="project" value="TreeGrafter"/>
</dbReference>
<name>A0AAF3EHW1_9BILA</name>
<protein>
    <recommendedName>
        <fullName evidence="6">Protein kinase domain-containing protein</fullName>
    </recommendedName>
</protein>
<evidence type="ECO:0000256" key="4">
    <source>
        <dbReference type="ARBA" id="ARBA00022777"/>
    </source>
</evidence>
<keyword evidence="4" id="KW-0418">Kinase</keyword>
<dbReference type="Gene3D" id="3.30.200.20">
    <property type="entry name" value="Phosphorylase Kinase, domain 1"/>
    <property type="match status" value="1"/>
</dbReference>
<evidence type="ECO:0000256" key="1">
    <source>
        <dbReference type="ARBA" id="ARBA00022527"/>
    </source>
</evidence>
<proteinExistence type="predicted"/>
<keyword evidence="7" id="KW-1185">Reference proteome</keyword>
<keyword evidence="1" id="KW-0723">Serine/threonine-protein kinase</keyword>
<evidence type="ECO:0000256" key="3">
    <source>
        <dbReference type="ARBA" id="ARBA00022741"/>
    </source>
</evidence>
<keyword evidence="5" id="KW-0067">ATP-binding</keyword>
<dbReference type="PANTHER" id="PTHR24056">
    <property type="entry name" value="CELL DIVISION PROTEIN KINASE"/>
    <property type="match status" value="1"/>
</dbReference>
<dbReference type="InterPro" id="IPR050108">
    <property type="entry name" value="CDK"/>
</dbReference>
<evidence type="ECO:0000259" key="6">
    <source>
        <dbReference type="PROSITE" id="PS50011"/>
    </source>
</evidence>
<accession>A0AAF3EHW1</accession>
<dbReference type="InterPro" id="IPR000719">
    <property type="entry name" value="Prot_kinase_dom"/>
</dbReference>
<feature type="domain" description="Protein kinase" evidence="6">
    <location>
        <begin position="28"/>
        <end position="142"/>
    </location>
</feature>
<dbReference type="SUPFAM" id="SSF56112">
    <property type="entry name" value="Protein kinase-like (PK-like)"/>
    <property type="match status" value="1"/>
</dbReference>
<keyword evidence="2" id="KW-0808">Transferase</keyword>
<dbReference type="GO" id="GO:0004674">
    <property type="term" value="F:protein serine/threonine kinase activity"/>
    <property type="evidence" value="ECO:0007669"/>
    <property type="project" value="UniProtKB-KW"/>
</dbReference>
<evidence type="ECO:0000256" key="5">
    <source>
        <dbReference type="ARBA" id="ARBA00022840"/>
    </source>
</evidence>
<sequence>MGSTLWTSISYKRSSIREGNMSRICSISRDLFEVGRGTYGHVYKATPKSPASMKMYPNKEYDLKLIEGNQQFTMSACREIALLRELKHPNLIRLQRVFLTKERKVWLLLDYAEHDLWHIIKHHRGLGQGRGDGVGRMESTCR</sequence>
<dbReference type="AlphaFoldDB" id="A0AAF3EHW1"/>
<evidence type="ECO:0000256" key="2">
    <source>
        <dbReference type="ARBA" id="ARBA00022679"/>
    </source>
</evidence>